<evidence type="ECO:0000313" key="1">
    <source>
        <dbReference type="EMBL" id="MBL0744730.1"/>
    </source>
</evidence>
<gene>
    <name evidence="1" type="ORF">JI741_26085</name>
</gene>
<organism evidence="1 2">
    <name type="scientific">Chryseolinea lacunae</name>
    <dbReference type="NCBI Taxonomy" id="2801331"/>
    <lineage>
        <taxon>Bacteria</taxon>
        <taxon>Pseudomonadati</taxon>
        <taxon>Bacteroidota</taxon>
        <taxon>Cytophagia</taxon>
        <taxon>Cytophagales</taxon>
        <taxon>Fulvivirgaceae</taxon>
        <taxon>Chryseolinea</taxon>
    </lineage>
</organism>
<reference evidence="1 2" key="1">
    <citation type="submission" date="2021-01" db="EMBL/GenBank/DDBJ databases">
        <title>Chryseolinea sp. Jin1 Genome sequencing and assembly.</title>
        <authorList>
            <person name="Kim I."/>
        </authorList>
    </citation>
    <scope>NUCLEOTIDE SEQUENCE [LARGE SCALE GENOMIC DNA]</scope>
    <source>
        <strain evidence="1 2">Jin1</strain>
    </source>
</reference>
<dbReference type="Proteomes" id="UP000613030">
    <property type="component" value="Unassembled WGS sequence"/>
</dbReference>
<protein>
    <recommendedName>
        <fullName evidence="3">Polyketide cyclase</fullName>
    </recommendedName>
</protein>
<sequence length="136" mass="14948">MPSTLIVTDFVLPAAVVKNAGAPRAVVKSLMAYTPWVVDAVTVDGVDQTALYGDFRLMFSDEKFLSSGGGDVWPARGTWCFADASRQTLQRHDGVVVHIDEMTPAALMLSLRWHKTTFAMGRLHSLQGLHTFSLIR</sequence>
<evidence type="ECO:0000313" key="2">
    <source>
        <dbReference type="Proteomes" id="UP000613030"/>
    </source>
</evidence>
<dbReference type="EMBL" id="JAERRB010000012">
    <property type="protein sequence ID" value="MBL0744730.1"/>
    <property type="molecule type" value="Genomic_DNA"/>
</dbReference>
<proteinExistence type="predicted"/>
<comment type="caution">
    <text evidence="1">The sequence shown here is derived from an EMBL/GenBank/DDBJ whole genome shotgun (WGS) entry which is preliminary data.</text>
</comment>
<keyword evidence="2" id="KW-1185">Reference proteome</keyword>
<evidence type="ECO:0008006" key="3">
    <source>
        <dbReference type="Google" id="ProtNLM"/>
    </source>
</evidence>
<name>A0ABS1KZ51_9BACT</name>
<dbReference type="RefSeq" id="WP_202014566.1">
    <property type="nucleotide sequence ID" value="NZ_JAERRB010000012.1"/>
</dbReference>
<accession>A0ABS1KZ51</accession>